<keyword evidence="2" id="KW-0732">Signal</keyword>
<protein>
    <recommendedName>
        <fullName evidence="5">GPI anchored protein</fullName>
    </recommendedName>
</protein>
<sequence>MNAKLLLGLAAAARLVSAQTTVTSMFIYDADPQPLVASVMGVAATATTYYINCPPGTDSSDCGMGPGLTVIAGPQTTSYLMEEPDEDFYWSVGCSLQGTTTGSCVEMASGTGANFPGTSTIPLDTDDIASGFMPVTITAGAGSITASGTASATASITATSTGTEASTTATTASASDKSASADANSTTATSAASAASTTTSTGAGAVISNDATLIFGGAAVAALVAAVL</sequence>
<name>A0A8G1RVU1_9EURO</name>
<dbReference type="PANTHER" id="PTHR40640">
    <property type="entry name" value="ANCHORED GLYCOPROTEIN, PUTATIVE (AFU_ORTHOLOGUE AFUA_8G04860)-RELATED"/>
    <property type="match status" value="1"/>
</dbReference>
<dbReference type="GeneID" id="63856223"/>
<feature type="chain" id="PRO_5034881654" description="GPI anchored protein" evidence="2">
    <location>
        <begin position="19"/>
        <end position="228"/>
    </location>
</feature>
<gene>
    <name evidence="3" type="ORF">BO72DRAFT_103624</name>
</gene>
<proteinExistence type="predicted"/>
<dbReference type="Proteomes" id="UP000249789">
    <property type="component" value="Unassembled WGS sequence"/>
</dbReference>
<dbReference type="VEuPathDB" id="FungiDB:BO72DRAFT_103624"/>
<evidence type="ECO:0008006" key="5">
    <source>
        <dbReference type="Google" id="ProtNLM"/>
    </source>
</evidence>
<keyword evidence="4" id="KW-1185">Reference proteome</keyword>
<evidence type="ECO:0000313" key="3">
    <source>
        <dbReference type="EMBL" id="RAK77706.1"/>
    </source>
</evidence>
<feature type="region of interest" description="Disordered" evidence="1">
    <location>
        <begin position="158"/>
        <end position="183"/>
    </location>
</feature>
<accession>A0A8G1RVU1</accession>
<feature type="signal peptide" evidence="2">
    <location>
        <begin position="1"/>
        <end position="18"/>
    </location>
</feature>
<dbReference type="EMBL" id="KZ824641">
    <property type="protein sequence ID" value="RAK77706.1"/>
    <property type="molecule type" value="Genomic_DNA"/>
</dbReference>
<evidence type="ECO:0000256" key="2">
    <source>
        <dbReference type="SAM" id="SignalP"/>
    </source>
</evidence>
<evidence type="ECO:0000256" key="1">
    <source>
        <dbReference type="SAM" id="MobiDB-lite"/>
    </source>
</evidence>
<dbReference type="OrthoDB" id="4991875at2759"/>
<dbReference type="AlphaFoldDB" id="A0A8G1RVU1"/>
<dbReference type="RefSeq" id="XP_040801716.1">
    <property type="nucleotide sequence ID" value="XM_040938890.1"/>
</dbReference>
<organism evidence="3 4">
    <name type="scientific">Aspergillus fijiensis CBS 313.89</name>
    <dbReference type="NCBI Taxonomy" id="1448319"/>
    <lineage>
        <taxon>Eukaryota</taxon>
        <taxon>Fungi</taxon>
        <taxon>Dikarya</taxon>
        <taxon>Ascomycota</taxon>
        <taxon>Pezizomycotina</taxon>
        <taxon>Eurotiomycetes</taxon>
        <taxon>Eurotiomycetidae</taxon>
        <taxon>Eurotiales</taxon>
        <taxon>Aspergillaceae</taxon>
        <taxon>Aspergillus</taxon>
    </lineage>
</organism>
<evidence type="ECO:0000313" key="4">
    <source>
        <dbReference type="Proteomes" id="UP000249789"/>
    </source>
</evidence>
<reference evidence="3 4" key="1">
    <citation type="submission" date="2018-02" db="EMBL/GenBank/DDBJ databases">
        <title>The genomes of Aspergillus section Nigri reveals drivers in fungal speciation.</title>
        <authorList>
            <consortium name="DOE Joint Genome Institute"/>
            <person name="Vesth T.C."/>
            <person name="Nybo J."/>
            <person name="Theobald S."/>
            <person name="Brandl J."/>
            <person name="Frisvad J.C."/>
            <person name="Nielsen K.F."/>
            <person name="Lyhne E.K."/>
            <person name="Kogle M.E."/>
            <person name="Kuo A."/>
            <person name="Riley R."/>
            <person name="Clum A."/>
            <person name="Nolan M."/>
            <person name="Lipzen A."/>
            <person name="Salamov A."/>
            <person name="Henrissat B."/>
            <person name="Wiebenga A."/>
            <person name="De vries R.P."/>
            <person name="Grigoriev I.V."/>
            <person name="Mortensen U.H."/>
            <person name="Andersen M.R."/>
            <person name="Baker S.E."/>
        </authorList>
    </citation>
    <scope>NUCLEOTIDE SEQUENCE [LARGE SCALE GENOMIC DNA]</scope>
    <source>
        <strain evidence="3 4">CBS 313.89</strain>
    </source>
</reference>
<dbReference type="PANTHER" id="PTHR40640:SF2">
    <property type="entry name" value="GPI ANCHORED PROTEIN-RELATED"/>
    <property type="match status" value="1"/>
</dbReference>